<dbReference type="Proteomes" id="UP000287649">
    <property type="component" value="Unassembled WGS sequence"/>
</dbReference>
<dbReference type="AlphaFoldDB" id="A0A432Y3B8"/>
<accession>A0A432Y3B8</accession>
<dbReference type="InterPro" id="IPR018551">
    <property type="entry name" value="DUF2007"/>
</dbReference>
<evidence type="ECO:0000313" key="2">
    <source>
        <dbReference type="EMBL" id="RUO55469.1"/>
    </source>
</evidence>
<keyword evidence="3" id="KW-1185">Reference proteome</keyword>
<evidence type="ECO:0000259" key="1">
    <source>
        <dbReference type="Pfam" id="PF09413"/>
    </source>
</evidence>
<proteinExistence type="predicted"/>
<dbReference type="RefSeq" id="WP_126769874.1">
    <property type="nucleotide sequence ID" value="NZ_PIPX01000001.1"/>
</dbReference>
<dbReference type="Gene3D" id="3.30.70.790">
    <property type="entry name" value="UreE, C-terminal domain"/>
    <property type="match status" value="1"/>
</dbReference>
<dbReference type="OrthoDB" id="6197669at2"/>
<organism evidence="2 3">
    <name type="scientific">Pseudidiomarina homiensis</name>
    <dbReference type="NCBI Taxonomy" id="364198"/>
    <lineage>
        <taxon>Bacteria</taxon>
        <taxon>Pseudomonadati</taxon>
        <taxon>Pseudomonadota</taxon>
        <taxon>Gammaproteobacteria</taxon>
        <taxon>Alteromonadales</taxon>
        <taxon>Idiomarinaceae</taxon>
        <taxon>Pseudidiomarina</taxon>
    </lineage>
</organism>
<protein>
    <recommendedName>
        <fullName evidence="1">DUF2007 domain-containing protein</fullName>
    </recommendedName>
</protein>
<name>A0A432Y3B8_9GAMM</name>
<dbReference type="Pfam" id="PF09413">
    <property type="entry name" value="DUF2007"/>
    <property type="match status" value="1"/>
</dbReference>
<evidence type="ECO:0000313" key="3">
    <source>
        <dbReference type="Proteomes" id="UP000287649"/>
    </source>
</evidence>
<comment type="caution">
    <text evidence="2">The sequence shown here is derived from an EMBL/GenBank/DDBJ whole genome shotgun (WGS) entry which is preliminary data.</text>
</comment>
<gene>
    <name evidence="2" type="ORF">CWI70_01400</name>
</gene>
<feature type="domain" description="DUF2007" evidence="1">
    <location>
        <begin position="1"/>
        <end position="67"/>
    </location>
</feature>
<dbReference type="EMBL" id="PIPX01000001">
    <property type="protein sequence ID" value="RUO55469.1"/>
    <property type="molecule type" value="Genomic_DNA"/>
</dbReference>
<reference evidence="3" key="1">
    <citation type="journal article" date="2018" name="Front. Microbiol.">
        <title>Genome-Based Analysis Reveals the Taxonomy and Diversity of the Family Idiomarinaceae.</title>
        <authorList>
            <person name="Liu Y."/>
            <person name="Lai Q."/>
            <person name="Shao Z."/>
        </authorList>
    </citation>
    <scope>NUCLEOTIDE SEQUENCE [LARGE SCALE GENOMIC DNA]</scope>
    <source>
        <strain evidence="3">PO-M2</strain>
    </source>
</reference>
<sequence length="84" mass="8912">MQCVFQADNVVESELVKGLLEAHDIACHSGGFYLQGAVGDLAASGFAKLWVADEDAGKALALIEDYERGEFKISDDGMASDDAD</sequence>